<evidence type="ECO:0000313" key="2">
    <source>
        <dbReference type="Proteomes" id="UP000594638"/>
    </source>
</evidence>
<dbReference type="EMBL" id="CACTIH010000313">
    <property type="protein sequence ID" value="CAA2959263.1"/>
    <property type="molecule type" value="Genomic_DNA"/>
</dbReference>
<protein>
    <submittedName>
        <fullName evidence="1">Uncharacterized protein</fullName>
    </submittedName>
</protein>
<gene>
    <name evidence="1" type="ORF">OLEA9_A108187</name>
</gene>
<feature type="non-terminal residue" evidence="1">
    <location>
        <position position="96"/>
    </location>
</feature>
<dbReference type="Gramene" id="OE9A108187T1">
    <property type="protein sequence ID" value="OE9A108187C1"/>
    <property type="gene ID" value="OE9A108187"/>
</dbReference>
<proteinExistence type="predicted"/>
<comment type="caution">
    <text evidence="1">The sequence shown here is derived from an EMBL/GenBank/DDBJ whole genome shotgun (WGS) entry which is preliminary data.</text>
</comment>
<dbReference type="OrthoDB" id="753785at2759"/>
<dbReference type="Proteomes" id="UP000594638">
    <property type="component" value="Unassembled WGS sequence"/>
</dbReference>
<sequence length="96" mass="10540">MKLSETPYNPPEGSPNVAIKSTLQDLLPNPNISKVDFRTHIKDFVLCYASLASALNSSTEHLSWISNSLSFSALSALEDFANAYYNSSNVKDSIKI</sequence>
<accession>A0A8S0Q401</accession>
<dbReference type="AlphaFoldDB" id="A0A8S0Q401"/>
<reference evidence="1 2" key="1">
    <citation type="submission" date="2019-12" db="EMBL/GenBank/DDBJ databases">
        <authorList>
            <person name="Alioto T."/>
            <person name="Alioto T."/>
            <person name="Gomez Garrido J."/>
        </authorList>
    </citation>
    <scope>NUCLEOTIDE SEQUENCE [LARGE SCALE GENOMIC DNA]</scope>
</reference>
<organism evidence="1 2">
    <name type="scientific">Olea europaea subsp. europaea</name>
    <dbReference type="NCBI Taxonomy" id="158383"/>
    <lineage>
        <taxon>Eukaryota</taxon>
        <taxon>Viridiplantae</taxon>
        <taxon>Streptophyta</taxon>
        <taxon>Embryophyta</taxon>
        <taxon>Tracheophyta</taxon>
        <taxon>Spermatophyta</taxon>
        <taxon>Magnoliopsida</taxon>
        <taxon>eudicotyledons</taxon>
        <taxon>Gunneridae</taxon>
        <taxon>Pentapetalae</taxon>
        <taxon>asterids</taxon>
        <taxon>lamiids</taxon>
        <taxon>Lamiales</taxon>
        <taxon>Oleaceae</taxon>
        <taxon>Oleeae</taxon>
        <taxon>Olea</taxon>
    </lineage>
</organism>
<keyword evidence="2" id="KW-1185">Reference proteome</keyword>
<name>A0A8S0Q401_OLEEU</name>
<evidence type="ECO:0000313" key="1">
    <source>
        <dbReference type="EMBL" id="CAA2959263.1"/>
    </source>
</evidence>